<evidence type="ECO:0000313" key="3">
    <source>
        <dbReference type="Proteomes" id="UP001286313"/>
    </source>
</evidence>
<dbReference type="AlphaFoldDB" id="A0AAE1KBB8"/>
<evidence type="ECO:0000313" key="2">
    <source>
        <dbReference type="EMBL" id="KAK3867445.1"/>
    </source>
</evidence>
<protein>
    <submittedName>
        <fullName evidence="2">Uncharacterized protein</fullName>
    </submittedName>
</protein>
<accession>A0AAE1KBB8</accession>
<reference evidence="2" key="1">
    <citation type="submission" date="2023-10" db="EMBL/GenBank/DDBJ databases">
        <title>Genome assemblies of two species of porcelain crab, Petrolisthes cinctipes and Petrolisthes manimaculis (Anomura: Porcellanidae).</title>
        <authorList>
            <person name="Angst P."/>
        </authorList>
    </citation>
    <scope>NUCLEOTIDE SEQUENCE</scope>
    <source>
        <strain evidence="2">PB745_01</strain>
        <tissue evidence="2">Gill</tissue>
    </source>
</reference>
<gene>
    <name evidence="2" type="ORF">Pcinc_027079</name>
</gene>
<feature type="region of interest" description="Disordered" evidence="1">
    <location>
        <begin position="109"/>
        <end position="139"/>
    </location>
</feature>
<keyword evidence="3" id="KW-1185">Reference proteome</keyword>
<evidence type="ECO:0000256" key="1">
    <source>
        <dbReference type="SAM" id="MobiDB-lite"/>
    </source>
</evidence>
<sequence>MSELLGLRPFPPRTPSGSRRARRHGGGEGRGEWRVVYVWQWSMAEARSFGGYGTRGVSFWIPPSPNAPHKARPHYPPEDLLPFVPRWALNIPPIPPSLHITPHPLISFPPYHPPKPPHRRVSSLKVGLSRTGAGSEPRG</sequence>
<feature type="region of interest" description="Disordered" evidence="1">
    <location>
        <begin position="1"/>
        <end position="28"/>
    </location>
</feature>
<organism evidence="2 3">
    <name type="scientific">Petrolisthes cinctipes</name>
    <name type="common">Flat porcelain crab</name>
    <dbReference type="NCBI Taxonomy" id="88211"/>
    <lineage>
        <taxon>Eukaryota</taxon>
        <taxon>Metazoa</taxon>
        <taxon>Ecdysozoa</taxon>
        <taxon>Arthropoda</taxon>
        <taxon>Crustacea</taxon>
        <taxon>Multicrustacea</taxon>
        <taxon>Malacostraca</taxon>
        <taxon>Eumalacostraca</taxon>
        <taxon>Eucarida</taxon>
        <taxon>Decapoda</taxon>
        <taxon>Pleocyemata</taxon>
        <taxon>Anomura</taxon>
        <taxon>Galatheoidea</taxon>
        <taxon>Porcellanidae</taxon>
        <taxon>Petrolisthes</taxon>
    </lineage>
</organism>
<dbReference type="EMBL" id="JAWQEG010003197">
    <property type="protein sequence ID" value="KAK3867445.1"/>
    <property type="molecule type" value="Genomic_DNA"/>
</dbReference>
<proteinExistence type="predicted"/>
<comment type="caution">
    <text evidence="2">The sequence shown here is derived from an EMBL/GenBank/DDBJ whole genome shotgun (WGS) entry which is preliminary data.</text>
</comment>
<name>A0AAE1KBB8_PETCI</name>
<dbReference type="Proteomes" id="UP001286313">
    <property type="component" value="Unassembled WGS sequence"/>
</dbReference>